<dbReference type="GO" id="GO:0070403">
    <property type="term" value="F:NAD+ binding"/>
    <property type="evidence" value="ECO:0007669"/>
    <property type="project" value="InterPro"/>
</dbReference>
<gene>
    <name evidence="9" type="ORF">GH754_00965</name>
</gene>
<organism evidence="9 10">
    <name type="scientific">Salinibacillus xinjiangensis</name>
    <dbReference type="NCBI Taxonomy" id="1229268"/>
    <lineage>
        <taxon>Bacteria</taxon>
        <taxon>Bacillati</taxon>
        <taxon>Bacillota</taxon>
        <taxon>Bacilli</taxon>
        <taxon>Bacillales</taxon>
        <taxon>Bacillaceae</taxon>
        <taxon>Salinibacillus</taxon>
    </lineage>
</organism>
<feature type="domain" description="3-hydroxyacyl-CoA dehydrogenase NAD binding" evidence="8">
    <location>
        <begin position="2"/>
        <end position="180"/>
    </location>
</feature>
<feature type="binding site" evidence="5">
    <location>
        <position position="30"/>
    </location>
    <ligand>
        <name>NAD(+)</name>
        <dbReference type="ChEBI" id="CHEBI:57540"/>
    </ligand>
</feature>
<proteinExistence type="inferred from homology"/>
<dbReference type="GO" id="GO:0006635">
    <property type="term" value="P:fatty acid beta-oxidation"/>
    <property type="evidence" value="ECO:0007669"/>
    <property type="project" value="TreeGrafter"/>
</dbReference>
<keyword evidence="5" id="KW-0520">NAD</keyword>
<dbReference type="PANTHER" id="PTHR48075:SF5">
    <property type="entry name" value="3-HYDROXYBUTYRYL-COA DEHYDROGENASE"/>
    <property type="match status" value="1"/>
</dbReference>
<dbReference type="GO" id="GO:0008691">
    <property type="term" value="F:3-hydroxybutyryl-CoA dehydrogenase activity"/>
    <property type="evidence" value="ECO:0007669"/>
    <property type="project" value="TreeGrafter"/>
</dbReference>
<evidence type="ECO:0000256" key="2">
    <source>
        <dbReference type="ARBA" id="ARBA00009463"/>
    </source>
</evidence>
<evidence type="ECO:0000256" key="1">
    <source>
        <dbReference type="ARBA" id="ARBA00005086"/>
    </source>
</evidence>
<dbReference type="InterPro" id="IPR013328">
    <property type="entry name" value="6PGD_dom2"/>
</dbReference>
<feature type="binding site" evidence="5">
    <location>
        <position position="270"/>
    </location>
    <ligand>
        <name>NAD(+)</name>
        <dbReference type="ChEBI" id="CHEBI:57540"/>
    </ligand>
</feature>
<name>A0A6G1X1S7_9BACI</name>
<keyword evidence="10" id="KW-1185">Reference proteome</keyword>
<feature type="binding site" evidence="5">
    <location>
        <position position="115"/>
    </location>
    <ligand>
        <name>NAD(+)</name>
        <dbReference type="ChEBI" id="CHEBI:57540"/>
    </ligand>
</feature>
<dbReference type="FunFam" id="3.40.50.720:FF:000009">
    <property type="entry name" value="Fatty oxidation complex, alpha subunit"/>
    <property type="match status" value="1"/>
</dbReference>
<feature type="binding site" evidence="5">
    <location>
        <position position="139"/>
    </location>
    <ligand>
        <name>NAD(+)</name>
        <dbReference type="ChEBI" id="CHEBI:57540"/>
    </ligand>
</feature>
<dbReference type="PIRSF" id="PIRSF000105">
    <property type="entry name" value="HCDH"/>
    <property type="match status" value="1"/>
</dbReference>
<evidence type="ECO:0000259" key="8">
    <source>
        <dbReference type="Pfam" id="PF02737"/>
    </source>
</evidence>
<feature type="binding site" evidence="6">
    <location>
        <position position="53"/>
    </location>
    <ligand>
        <name>CoA</name>
        <dbReference type="ChEBI" id="CHEBI:57287"/>
    </ligand>
</feature>
<dbReference type="Pfam" id="PF00725">
    <property type="entry name" value="3HCDH"/>
    <property type="match status" value="1"/>
</dbReference>
<dbReference type="InterPro" id="IPR006108">
    <property type="entry name" value="3HC_DH_C"/>
</dbReference>
<evidence type="ECO:0000313" key="10">
    <source>
        <dbReference type="Proteomes" id="UP000480185"/>
    </source>
</evidence>
<dbReference type="Proteomes" id="UP000480185">
    <property type="component" value="Unassembled WGS sequence"/>
</dbReference>
<dbReference type="InterPro" id="IPR022694">
    <property type="entry name" value="3-OHacyl-CoA_DH"/>
</dbReference>
<evidence type="ECO:0000256" key="5">
    <source>
        <dbReference type="PIRSR" id="PIRSR000105-2"/>
    </source>
</evidence>
<feature type="binding site" evidence="5">
    <location>
        <begin position="7"/>
        <end position="12"/>
    </location>
    <ligand>
        <name>NAD(+)</name>
        <dbReference type="ChEBI" id="CHEBI:57540"/>
    </ligand>
</feature>
<protein>
    <submittedName>
        <fullName evidence="9">3-hydroxybutyryl-CoA dehydrogenase</fullName>
    </submittedName>
</protein>
<comment type="similarity">
    <text evidence="2">Belongs to the 3-hydroxyacyl-CoA dehydrogenase family.</text>
</comment>
<dbReference type="InterPro" id="IPR008927">
    <property type="entry name" value="6-PGluconate_DH-like_C_sf"/>
</dbReference>
<comment type="pathway">
    <text evidence="1">Lipid metabolism; butanoate metabolism.</text>
</comment>
<keyword evidence="3" id="KW-0560">Oxidoreductase</keyword>
<dbReference type="InterPro" id="IPR036291">
    <property type="entry name" value="NAD(P)-bd_dom_sf"/>
</dbReference>
<evidence type="ECO:0000259" key="7">
    <source>
        <dbReference type="Pfam" id="PF00725"/>
    </source>
</evidence>
<comment type="caution">
    <text evidence="9">The sequence shown here is derived from an EMBL/GenBank/DDBJ whole genome shotgun (WGS) entry which is preliminary data.</text>
</comment>
<feature type="binding site" evidence="5">
    <location>
        <position position="88"/>
    </location>
    <ligand>
        <name>NAD(+)</name>
        <dbReference type="ChEBI" id="CHEBI:57540"/>
    </ligand>
</feature>
<dbReference type="EMBL" id="WJNH01000001">
    <property type="protein sequence ID" value="MRG84892.1"/>
    <property type="molecule type" value="Genomic_DNA"/>
</dbReference>
<dbReference type="InterPro" id="IPR006176">
    <property type="entry name" value="3-OHacyl-CoA_DH_NAD-bd"/>
</dbReference>
<evidence type="ECO:0000313" key="9">
    <source>
        <dbReference type="EMBL" id="MRG84892.1"/>
    </source>
</evidence>
<dbReference type="Pfam" id="PF02737">
    <property type="entry name" value="3HCDH_N"/>
    <property type="match status" value="1"/>
</dbReference>
<evidence type="ECO:0000256" key="6">
    <source>
        <dbReference type="PIRSR" id="PIRSR000105-3"/>
    </source>
</evidence>
<feature type="binding site" evidence="6">
    <location>
        <position position="115"/>
    </location>
    <ligand>
        <name>CoA</name>
        <dbReference type="ChEBI" id="CHEBI:57287"/>
    </ligand>
</feature>
<dbReference type="PANTHER" id="PTHR48075">
    <property type="entry name" value="3-HYDROXYACYL-COA DEHYDROGENASE FAMILY PROTEIN"/>
    <property type="match status" value="1"/>
</dbReference>
<feature type="binding site" evidence="6">
    <location>
        <position position="46"/>
    </location>
    <ligand>
        <name>CoA</name>
        <dbReference type="ChEBI" id="CHEBI:57287"/>
    </ligand>
</feature>
<feature type="site" description="Important for catalytic activity" evidence="4">
    <location>
        <position position="136"/>
    </location>
</feature>
<dbReference type="OrthoDB" id="9771883at2"/>
<feature type="binding site" evidence="5">
    <location>
        <position position="93"/>
    </location>
    <ligand>
        <name>NAD(+)</name>
        <dbReference type="ChEBI" id="CHEBI:57540"/>
    </ligand>
</feature>
<reference evidence="9 10" key="1">
    <citation type="submission" date="2019-11" db="EMBL/GenBank/DDBJ databases">
        <authorList>
            <person name="Li J."/>
        </authorList>
    </citation>
    <scope>NUCLEOTIDE SEQUENCE [LARGE SCALE GENOMIC DNA]</scope>
    <source>
        <strain evidence="9 10">J4</strain>
    </source>
</reference>
<dbReference type="SUPFAM" id="SSF48179">
    <property type="entry name" value="6-phosphogluconate dehydrogenase C-terminal domain-like"/>
    <property type="match status" value="1"/>
</dbReference>
<dbReference type="Gene3D" id="1.10.1040.10">
    <property type="entry name" value="N-(1-d-carboxylethyl)-l-norvaline Dehydrogenase, domain 2"/>
    <property type="match status" value="1"/>
</dbReference>
<evidence type="ECO:0000256" key="4">
    <source>
        <dbReference type="PIRSR" id="PIRSR000105-1"/>
    </source>
</evidence>
<dbReference type="SUPFAM" id="SSF51735">
    <property type="entry name" value="NAD(P)-binding Rossmann-fold domains"/>
    <property type="match status" value="1"/>
</dbReference>
<sequence length="279" mass="30715">MKIGVLGSGIMGNGIAQVFAMSGYNVVLTDLKKEALHQARIDMEQSLTKISKKKENNIKPSDVLQSVVFTTDKEQLADSDIVIEAIIENMKAKTSVFRELDEICDSKTILASNTSSLAITEIAAATNRPEKVCGIHFFNPVPLMKLVEIISAEQTSNEIVDRISKVIESVNKESIQVKDTPLFVVNRILVPMICEAIFVFEEGIATADDIDKGMKLGAGHPMGPLKLADIIGLDTLLYVQKMLFQETGDSKYRVPKLLKKMVRAGNFGQKTGKGFYDYP</sequence>
<accession>A0A6G1X1S7</accession>
<feature type="domain" description="3-hydroxyacyl-CoA dehydrogenase C-terminal" evidence="7">
    <location>
        <begin position="183"/>
        <end position="278"/>
    </location>
</feature>
<evidence type="ECO:0000256" key="3">
    <source>
        <dbReference type="ARBA" id="ARBA00023002"/>
    </source>
</evidence>
<dbReference type="RefSeq" id="WP_153726862.1">
    <property type="nucleotide sequence ID" value="NZ_WJNH01000001.1"/>
</dbReference>
<dbReference type="AlphaFoldDB" id="A0A6G1X1S7"/>
<dbReference type="Gene3D" id="3.40.50.720">
    <property type="entry name" value="NAD(P)-binding Rossmann-like Domain"/>
    <property type="match status" value="1"/>
</dbReference>